<keyword evidence="2" id="KW-0805">Transcription regulation</keyword>
<dbReference type="Pfam" id="PF04542">
    <property type="entry name" value="Sigma70_r2"/>
    <property type="match status" value="1"/>
</dbReference>
<feature type="domain" description="RNA polymerase sigma-70 region 4" evidence="7">
    <location>
        <begin position="137"/>
        <end position="184"/>
    </location>
</feature>
<comment type="similarity">
    <text evidence="1">Belongs to the sigma-70 factor family. ECF subfamily.</text>
</comment>
<accession>A0A1I0RUP7</accession>
<reference evidence="9" key="1">
    <citation type="submission" date="2016-10" db="EMBL/GenBank/DDBJ databases">
        <authorList>
            <person name="Varghese N."/>
            <person name="Submissions S."/>
        </authorList>
    </citation>
    <scope>NUCLEOTIDE SEQUENCE [LARGE SCALE GENOMIC DNA]</scope>
    <source>
        <strain evidence="9">DSM 3695</strain>
    </source>
</reference>
<dbReference type="InterPro" id="IPR039425">
    <property type="entry name" value="RNA_pol_sigma-70-like"/>
</dbReference>
<dbReference type="SUPFAM" id="SSF88659">
    <property type="entry name" value="Sigma3 and sigma4 domains of RNA polymerase sigma factors"/>
    <property type="match status" value="1"/>
</dbReference>
<gene>
    <name evidence="8" type="ORF">SAMN04488122_3431</name>
</gene>
<evidence type="ECO:0000313" key="9">
    <source>
        <dbReference type="Proteomes" id="UP000199310"/>
    </source>
</evidence>
<keyword evidence="5" id="KW-0804">Transcription</keyword>
<dbReference type="Pfam" id="PF04545">
    <property type="entry name" value="Sigma70_r4"/>
    <property type="match status" value="1"/>
</dbReference>
<dbReference type="Gene3D" id="1.10.1740.10">
    <property type="match status" value="1"/>
</dbReference>
<dbReference type="STRING" id="29529.SAMN04488122_3431"/>
<dbReference type="Gene3D" id="1.10.10.10">
    <property type="entry name" value="Winged helix-like DNA-binding domain superfamily/Winged helix DNA-binding domain"/>
    <property type="match status" value="1"/>
</dbReference>
<dbReference type="RefSeq" id="WP_177192212.1">
    <property type="nucleotide sequence ID" value="NZ_FOJG01000001.1"/>
</dbReference>
<name>A0A1I0RUP7_9BACT</name>
<dbReference type="NCBIfam" id="TIGR02937">
    <property type="entry name" value="sigma70-ECF"/>
    <property type="match status" value="1"/>
</dbReference>
<sequence length="193" mass="22602">MHQFTYTSQLDELNDEALLEQFQQGNTLAFEELYKRFWGVLYLQAYRILVQEEDAQDIVQEVFTALWTKAASIELSGSLAAYLYVATRNRVLNMLASKRTYQTHLSSLKHFISGTDNNSLQYITEKEMTARMEREIRALPAKMREVFELSRKTALTHREIAHQLQLSQETVKKQISNAIRTLRHKMAHFSFFC</sequence>
<evidence type="ECO:0000259" key="7">
    <source>
        <dbReference type="Pfam" id="PF04545"/>
    </source>
</evidence>
<dbReference type="AlphaFoldDB" id="A0A1I0RUP7"/>
<feature type="domain" description="RNA polymerase sigma-70 region 2" evidence="6">
    <location>
        <begin position="34"/>
        <end position="99"/>
    </location>
</feature>
<dbReference type="GO" id="GO:0003677">
    <property type="term" value="F:DNA binding"/>
    <property type="evidence" value="ECO:0007669"/>
    <property type="project" value="UniProtKB-KW"/>
</dbReference>
<dbReference type="CDD" id="cd06171">
    <property type="entry name" value="Sigma70_r4"/>
    <property type="match status" value="1"/>
</dbReference>
<dbReference type="InterPro" id="IPR036388">
    <property type="entry name" value="WH-like_DNA-bd_sf"/>
</dbReference>
<evidence type="ECO:0000256" key="5">
    <source>
        <dbReference type="ARBA" id="ARBA00023163"/>
    </source>
</evidence>
<dbReference type="Proteomes" id="UP000199310">
    <property type="component" value="Unassembled WGS sequence"/>
</dbReference>
<dbReference type="GO" id="GO:0006352">
    <property type="term" value="P:DNA-templated transcription initiation"/>
    <property type="evidence" value="ECO:0007669"/>
    <property type="project" value="InterPro"/>
</dbReference>
<evidence type="ECO:0000256" key="2">
    <source>
        <dbReference type="ARBA" id="ARBA00023015"/>
    </source>
</evidence>
<evidence type="ECO:0000256" key="4">
    <source>
        <dbReference type="ARBA" id="ARBA00023125"/>
    </source>
</evidence>
<dbReference type="InterPro" id="IPR013324">
    <property type="entry name" value="RNA_pol_sigma_r3/r4-like"/>
</dbReference>
<evidence type="ECO:0000256" key="3">
    <source>
        <dbReference type="ARBA" id="ARBA00023082"/>
    </source>
</evidence>
<dbReference type="InterPro" id="IPR007630">
    <property type="entry name" value="RNA_pol_sigma70_r4"/>
</dbReference>
<dbReference type="InterPro" id="IPR014284">
    <property type="entry name" value="RNA_pol_sigma-70_dom"/>
</dbReference>
<dbReference type="InterPro" id="IPR007627">
    <property type="entry name" value="RNA_pol_sigma70_r2"/>
</dbReference>
<proteinExistence type="inferred from homology"/>
<keyword evidence="9" id="KW-1185">Reference proteome</keyword>
<keyword evidence="3" id="KW-0731">Sigma factor</keyword>
<evidence type="ECO:0000259" key="6">
    <source>
        <dbReference type="Pfam" id="PF04542"/>
    </source>
</evidence>
<dbReference type="GO" id="GO:0016987">
    <property type="term" value="F:sigma factor activity"/>
    <property type="evidence" value="ECO:0007669"/>
    <property type="project" value="UniProtKB-KW"/>
</dbReference>
<dbReference type="InterPro" id="IPR014327">
    <property type="entry name" value="RNA_pol_sigma70_bacteroid"/>
</dbReference>
<evidence type="ECO:0000313" key="8">
    <source>
        <dbReference type="EMBL" id="SEW45189.1"/>
    </source>
</evidence>
<dbReference type="SUPFAM" id="SSF88946">
    <property type="entry name" value="Sigma2 domain of RNA polymerase sigma factors"/>
    <property type="match status" value="1"/>
</dbReference>
<dbReference type="InterPro" id="IPR013325">
    <property type="entry name" value="RNA_pol_sigma_r2"/>
</dbReference>
<dbReference type="PANTHER" id="PTHR43133">
    <property type="entry name" value="RNA POLYMERASE ECF-TYPE SIGMA FACTO"/>
    <property type="match status" value="1"/>
</dbReference>
<dbReference type="NCBIfam" id="TIGR02985">
    <property type="entry name" value="Sig70_bacteroi1"/>
    <property type="match status" value="1"/>
</dbReference>
<organism evidence="8 9">
    <name type="scientific">Chitinophaga arvensicola</name>
    <dbReference type="NCBI Taxonomy" id="29529"/>
    <lineage>
        <taxon>Bacteria</taxon>
        <taxon>Pseudomonadati</taxon>
        <taxon>Bacteroidota</taxon>
        <taxon>Chitinophagia</taxon>
        <taxon>Chitinophagales</taxon>
        <taxon>Chitinophagaceae</taxon>
        <taxon>Chitinophaga</taxon>
    </lineage>
</organism>
<keyword evidence="4" id="KW-0238">DNA-binding</keyword>
<protein>
    <submittedName>
        <fullName evidence="8">RNA polymerase sigma-70 factor, ECF subfamily</fullName>
    </submittedName>
</protein>
<evidence type="ECO:0000256" key="1">
    <source>
        <dbReference type="ARBA" id="ARBA00010641"/>
    </source>
</evidence>
<dbReference type="EMBL" id="FOJG01000001">
    <property type="protein sequence ID" value="SEW45189.1"/>
    <property type="molecule type" value="Genomic_DNA"/>
</dbReference>
<dbReference type="PANTHER" id="PTHR43133:SF46">
    <property type="entry name" value="RNA POLYMERASE SIGMA-70 FACTOR ECF SUBFAMILY"/>
    <property type="match status" value="1"/>
</dbReference>